<reference evidence="2" key="1">
    <citation type="journal article" date="2020" name="Stud. Mycol.">
        <title>101 Dothideomycetes genomes: a test case for predicting lifestyles and emergence of pathogens.</title>
        <authorList>
            <person name="Haridas S."/>
            <person name="Albert R."/>
            <person name="Binder M."/>
            <person name="Bloem J."/>
            <person name="Labutti K."/>
            <person name="Salamov A."/>
            <person name="Andreopoulos B."/>
            <person name="Baker S."/>
            <person name="Barry K."/>
            <person name="Bills G."/>
            <person name="Bluhm B."/>
            <person name="Cannon C."/>
            <person name="Castanera R."/>
            <person name="Culley D."/>
            <person name="Daum C."/>
            <person name="Ezra D."/>
            <person name="Gonzalez J."/>
            <person name="Henrissat B."/>
            <person name="Kuo A."/>
            <person name="Liang C."/>
            <person name="Lipzen A."/>
            <person name="Lutzoni F."/>
            <person name="Magnuson J."/>
            <person name="Mondo S."/>
            <person name="Nolan M."/>
            <person name="Ohm R."/>
            <person name="Pangilinan J."/>
            <person name="Park H.-J."/>
            <person name="Ramirez L."/>
            <person name="Alfaro M."/>
            <person name="Sun H."/>
            <person name="Tritt A."/>
            <person name="Yoshinaga Y."/>
            <person name="Zwiers L.-H."/>
            <person name="Turgeon B."/>
            <person name="Goodwin S."/>
            <person name="Spatafora J."/>
            <person name="Crous P."/>
            <person name="Grigoriev I."/>
        </authorList>
    </citation>
    <scope>NUCLEOTIDE SEQUENCE</scope>
    <source>
        <strain evidence="2">CBS 122367</strain>
    </source>
</reference>
<keyword evidence="1" id="KW-0732">Signal</keyword>
<evidence type="ECO:0000256" key="1">
    <source>
        <dbReference type="SAM" id="SignalP"/>
    </source>
</evidence>
<evidence type="ECO:0000313" key="3">
    <source>
        <dbReference type="Proteomes" id="UP000799291"/>
    </source>
</evidence>
<sequence length="214" mass="23252">MRLSILSTVLLASRYASVRAQTDNEDQSSTSTMTMTSSASLSCATGEVQTKATSAQPRRRCPTDSLQQIRILLLIHQFQNRRMPRRRPSLWLHPRKRKLRLSNFVLPHAHRSSLRGLASAEQFVRLDTSDPTHFPPHPRLLPFFPFASTQANRLPGLLASLIPSDIRSNIPSNIPFWDGPAETGSTTAMAISGSGSAGAVAAPSQTGAANGLGE</sequence>
<dbReference type="AlphaFoldDB" id="A0A6G1INT7"/>
<evidence type="ECO:0000313" key="2">
    <source>
        <dbReference type="EMBL" id="KAF2679539.1"/>
    </source>
</evidence>
<dbReference type="Proteomes" id="UP000799291">
    <property type="component" value="Unassembled WGS sequence"/>
</dbReference>
<keyword evidence="3" id="KW-1185">Reference proteome</keyword>
<accession>A0A6G1INT7</accession>
<gene>
    <name evidence="2" type="ORF">K458DRAFT_460698</name>
</gene>
<protein>
    <submittedName>
        <fullName evidence="2">Uncharacterized protein</fullName>
    </submittedName>
</protein>
<dbReference type="EMBL" id="MU005602">
    <property type="protein sequence ID" value="KAF2679539.1"/>
    <property type="molecule type" value="Genomic_DNA"/>
</dbReference>
<proteinExistence type="predicted"/>
<feature type="chain" id="PRO_5026227463" evidence="1">
    <location>
        <begin position="21"/>
        <end position="214"/>
    </location>
</feature>
<organism evidence="2 3">
    <name type="scientific">Lentithecium fluviatile CBS 122367</name>
    <dbReference type="NCBI Taxonomy" id="1168545"/>
    <lineage>
        <taxon>Eukaryota</taxon>
        <taxon>Fungi</taxon>
        <taxon>Dikarya</taxon>
        <taxon>Ascomycota</taxon>
        <taxon>Pezizomycotina</taxon>
        <taxon>Dothideomycetes</taxon>
        <taxon>Pleosporomycetidae</taxon>
        <taxon>Pleosporales</taxon>
        <taxon>Massarineae</taxon>
        <taxon>Lentitheciaceae</taxon>
        <taxon>Lentithecium</taxon>
    </lineage>
</organism>
<feature type="signal peptide" evidence="1">
    <location>
        <begin position="1"/>
        <end position="20"/>
    </location>
</feature>
<name>A0A6G1INT7_9PLEO</name>